<evidence type="ECO:0000313" key="2">
    <source>
        <dbReference type="EMBL" id="KQL52667.1"/>
    </source>
</evidence>
<dbReference type="EMBL" id="LJJC01000004">
    <property type="protein sequence ID" value="KQL52667.1"/>
    <property type="molecule type" value="Genomic_DNA"/>
</dbReference>
<keyword evidence="1" id="KW-0472">Membrane</keyword>
<evidence type="ECO:0000256" key="1">
    <source>
        <dbReference type="SAM" id="Phobius"/>
    </source>
</evidence>
<organism evidence="2 3">
    <name type="scientific">Heyndrickxia shackletonii</name>
    <dbReference type="NCBI Taxonomy" id="157838"/>
    <lineage>
        <taxon>Bacteria</taxon>
        <taxon>Bacillati</taxon>
        <taxon>Bacillota</taxon>
        <taxon>Bacilli</taxon>
        <taxon>Bacillales</taxon>
        <taxon>Bacillaceae</taxon>
        <taxon>Heyndrickxia</taxon>
    </lineage>
</organism>
<gene>
    <name evidence="2" type="ORF">AN964_03420</name>
</gene>
<keyword evidence="3" id="KW-1185">Reference proteome</keyword>
<name>A0A0Q3WWI2_9BACI</name>
<comment type="caution">
    <text evidence="2">The sequence shown here is derived from an EMBL/GenBank/DDBJ whole genome shotgun (WGS) entry which is preliminary data.</text>
</comment>
<keyword evidence="1" id="KW-0812">Transmembrane</keyword>
<accession>A0A0Q3WWI2</accession>
<reference evidence="2 3" key="1">
    <citation type="submission" date="2015-09" db="EMBL/GenBank/DDBJ databases">
        <title>Genome sequencing project for genomic taxonomy and phylogenomics of Bacillus-like bacteria.</title>
        <authorList>
            <person name="Liu B."/>
            <person name="Wang J."/>
            <person name="Zhu Y."/>
            <person name="Liu G."/>
            <person name="Chen Q."/>
            <person name="Chen Z."/>
            <person name="Lan J."/>
            <person name="Che J."/>
            <person name="Ge C."/>
            <person name="Shi H."/>
            <person name="Pan Z."/>
            <person name="Liu X."/>
        </authorList>
    </citation>
    <scope>NUCLEOTIDE SEQUENCE [LARGE SCALE GENOMIC DNA]</scope>
    <source>
        <strain evidence="2 3">LMG 18435</strain>
    </source>
</reference>
<dbReference type="AlphaFoldDB" id="A0A0Q3WWI2"/>
<dbReference type="Proteomes" id="UP000051888">
    <property type="component" value="Unassembled WGS sequence"/>
</dbReference>
<protein>
    <submittedName>
        <fullName evidence="2">Uncharacterized protein</fullName>
    </submittedName>
</protein>
<dbReference type="PATRIC" id="fig|157838.3.peg.760"/>
<keyword evidence="1" id="KW-1133">Transmembrane helix</keyword>
<sequence length="93" mass="10940">MQIFHKVADFCWEGLTLKHISDRGIVIPYLLFLIMGVIFELFLLALVIISAYFFHIFDYQPDISYFVSIGILVFMFLSTIQIFMSVQKKIKPR</sequence>
<feature type="transmembrane region" description="Helical" evidence="1">
    <location>
        <begin position="29"/>
        <end position="57"/>
    </location>
</feature>
<feature type="transmembrane region" description="Helical" evidence="1">
    <location>
        <begin position="63"/>
        <end position="84"/>
    </location>
</feature>
<proteinExistence type="predicted"/>
<evidence type="ECO:0000313" key="3">
    <source>
        <dbReference type="Proteomes" id="UP000051888"/>
    </source>
</evidence>